<protein>
    <submittedName>
        <fullName evidence="3">(spotted green pufferfish) hypothetical protein</fullName>
    </submittedName>
</protein>
<reference evidence="3" key="2">
    <citation type="submission" date="2004-02" db="EMBL/GenBank/DDBJ databases">
        <authorList>
            <consortium name="Genoscope"/>
            <consortium name="Whitehead Institute Centre for Genome Research"/>
        </authorList>
    </citation>
    <scope>NUCLEOTIDE SEQUENCE</scope>
</reference>
<sequence>MASSRSFFISLSAVSVLLGSCGGAAASLGRRANQDRCASKVQSGPEGSRRLSITFRTEILLSPQSLIIPGKSPTRKKSGPFSSRRSSAIGIENIQEVQERSREVSPSTQKTLDNSQFTLENKPDNSSDPGSPEFPTLKNRAASIPEAQDISRSSSNASSFASVVEENEGEEDYDTGQQLLSSSSKLTE</sequence>
<gene>
    <name evidence="3" type="ORF">GSTENG00033905001</name>
</gene>
<dbReference type="EMBL" id="CAAE01015043">
    <property type="protein sequence ID" value="CAG11824.1"/>
    <property type="molecule type" value="Genomic_DNA"/>
</dbReference>
<feature type="compositionally biased region" description="Polar residues" evidence="1">
    <location>
        <begin position="175"/>
        <end position="188"/>
    </location>
</feature>
<proteinExistence type="predicted"/>
<evidence type="ECO:0000313" key="3">
    <source>
        <dbReference type="EMBL" id="CAG11824.1"/>
    </source>
</evidence>
<feature type="region of interest" description="Disordered" evidence="1">
    <location>
        <begin position="66"/>
        <end position="188"/>
    </location>
</feature>
<feature type="signal peptide" evidence="2">
    <location>
        <begin position="1"/>
        <end position="26"/>
    </location>
</feature>
<feature type="chain" id="PRO_5004243057" evidence="2">
    <location>
        <begin position="27"/>
        <end position="188"/>
    </location>
</feature>
<feature type="compositionally biased region" description="Polar residues" evidence="1">
    <location>
        <begin position="104"/>
        <end position="129"/>
    </location>
</feature>
<feature type="compositionally biased region" description="Low complexity" evidence="1">
    <location>
        <begin position="151"/>
        <end position="162"/>
    </location>
</feature>
<dbReference type="KEGG" id="tng:GSTEN00033905G001"/>
<feature type="compositionally biased region" description="Acidic residues" evidence="1">
    <location>
        <begin position="165"/>
        <end position="174"/>
    </location>
</feature>
<dbReference type="PROSITE" id="PS51257">
    <property type="entry name" value="PROKAR_LIPOPROTEIN"/>
    <property type="match status" value="1"/>
</dbReference>
<name>Q4RIF8_TETNG</name>
<organism evidence="3">
    <name type="scientific">Tetraodon nigroviridis</name>
    <name type="common">Spotted green pufferfish</name>
    <name type="synonym">Chelonodon nigroviridis</name>
    <dbReference type="NCBI Taxonomy" id="99883"/>
    <lineage>
        <taxon>Eukaryota</taxon>
        <taxon>Metazoa</taxon>
        <taxon>Chordata</taxon>
        <taxon>Craniata</taxon>
        <taxon>Vertebrata</taxon>
        <taxon>Euteleostomi</taxon>
        <taxon>Actinopterygii</taxon>
        <taxon>Neopterygii</taxon>
        <taxon>Teleostei</taxon>
        <taxon>Neoteleostei</taxon>
        <taxon>Acanthomorphata</taxon>
        <taxon>Eupercaria</taxon>
        <taxon>Tetraodontiformes</taxon>
        <taxon>Tetradontoidea</taxon>
        <taxon>Tetraodontidae</taxon>
        <taxon>Tetraodon</taxon>
    </lineage>
</organism>
<feature type="region of interest" description="Disordered" evidence="1">
    <location>
        <begin position="29"/>
        <end position="49"/>
    </location>
</feature>
<reference evidence="3" key="1">
    <citation type="journal article" date="2004" name="Nature">
        <title>Genome duplication in the teleost fish Tetraodon nigroviridis reveals the early vertebrate proto-karyotype.</title>
        <authorList>
            <person name="Jaillon O."/>
            <person name="Aury J.-M."/>
            <person name="Brunet F."/>
            <person name="Petit J.-L."/>
            <person name="Stange-Thomann N."/>
            <person name="Mauceli E."/>
            <person name="Bouneau L."/>
            <person name="Fischer C."/>
            <person name="Ozouf-Costaz C."/>
            <person name="Bernot A."/>
            <person name="Nicaud S."/>
            <person name="Jaffe D."/>
            <person name="Fisher S."/>
            <person name="Lutfalla G."/>
            <person name="Dossat C."/>
            <person name="Segurens B."/>
            <person name="Dasilva C."/>
            <person name="Salanoubat M."/>
            <person name="Levy M."/>
            <person name="Boudet N."/>
            <person name="Castellano S."/>
            <person name="Anthouard V."/>
            <person name="Jubin C."/>
            <person name="Castelli V."/>
            <person name="Katinka M."/>
            <person name="Vacherie B."/>
            <person name="Biemont C."/>
            <person name="Skalli Z."/>
            <person name="Cattolico L."/>
            <person name="Poulain J."/>
            <person name="De Berardinis V."/>
            <person name="Cruaud C."/>
            <person name="Duprat S."/>
            <person name="Brottier P."/>
            <person name="Coutanceau J.-P."/>
            <person name="Gouzy J."/>
            <person name="Parra G."/>
            <person name="Lardier G."/>
            <person name="Chapple C."/>
            <person name="McKernan K.J."/>
            <person name="McEwan P."/>
            <person name="Bosak S."/>
            <person name="Kellis M."/>
            <person name="Volff J.-N."/>
            <person name="Guigo R."/>
            <person name="Zody M.C."/>
            <person name="Mesirov J."/>
            <person name="Lindblad-Toh K."/>
            <person name="Birren B."/>
            <person name="Nusbaum C."/>
            <person name="Kahn D."/>
            <person name="Robinson-Rechavi M."/>
            <person name="Laudet V."/>
            <person name="Schachter V."/>
            <person name="Quetier F."/>
            <person name="Saurin W."/>
            <person name="Scarpelli C."/>
            <person name="Wincker P."/>
            <person name="Lander E.S."/>
            <person name="Weissenbach J."/>
            <person name="Roest Crollius H."/>
        </authorList>
    </citation>
    <scope>NUCLEOTIDE SEQUENCE [LARGE SCALE GENOMIC DNA]</scope>
</reference>
<accession>Q4RIF8</accession>
<evidence type="ECO:0000256" key="2">
    <source>
        <dbReference type="SAM" id="SignalP"/>
    </source>
</evidence>
<keyword evidence="2" id="KW-0732">Signal</keyword>
<evidence type="ECO:0000256" key="1">
    <source>
        <dbReference type="SAM" id="MobiDB-lite"/>
    </source>
</evidence>
<dbReference type="OrthoDB" id="8958969at2759"/>
<comment type="caution">
    <text evidence="3">The sequence shown here is derived from an EMBL/GenBank/DDBJ whole genome shotgun (WGS) entry which is preliminary data.</text>
</comment>
<dbReference type="AlphaFoldDB" id="Q4RIF8"/>